<dbReference type="SUPFAM" id="SSF52540">
    <property type="entry name" value="P-loop containing nucleoside triphosphate hydrolases"/>
    <property type="match status" value="1"/>
</dbReference>
<dbReference type="Gene3D" id="3.40.50.300">
    <property type="entry name" value="P-loop containing nucleotide triphosphate hydrolases"/>
    <property type="match status" value="1"/>
</dbReference>
<dbReference type="eggNOG" id="COG0420">
    <property type="taxonomic scope" value="Bacteria"/>
</dbReference>
<keyword evidence="1" id="KW-0378">Hydrolase</keyword>
<proteinExistence type="predicted"/>
<dbReference type="InterPro" id="IPR029052">
    <property type="entry name" value="Metallo-depent_PP-like"/>
</dbReference>
<dbReference type="CDD" id="cd00840">
    <property type="entry name" value="MPP_Mre11_N"/>
    <property type="match status" value="1"/>
</dbReference>
<dbReference type="AlphaFoldDB" id="N1ZT12"/>
<feature type="domain" description="Calcineurin-like phosphoesterase" evidence="2">
    <location>
        <begin position="1"/>
        <end position="227"/>
    </location>
</feature>
<dbReference type="InterPro" id="IPR027417">
    <property type="entry name" value="P-loop_NTPase"/>
</dbReference>
<keyword evidence="5" id="KW-1185">Reference proteome</keyword>
<evidence type="ECO:0000313" key="4">
    <source>
        <dbReference type="EMBL" id="EMZ19061.1"/>
    </source>
</evidence>
<dbReference type="SUPFAM" id="SSF56300">
    <property type="entry name" value="Metallo-dependent phosphatases"/>
    <property type="match status" value="1"/>
</dbReference>
<dbReference type="Proteomes" id="UP000012589">
    <property type="component" value="Unassembled WGS sequence"/>
</dbReference>
<evidence type="ECO:0000259" key="3">
    <source>
        <dbReference type="Pfam" id="PF13476"/>
    </source>
</evidence>
<dbReference type="Gene3D" id="3.60.21.10">
    <property type="match status" value="1"/>
</dbReference>
<dbReference type="InterPro" id="IPR038729">
    <property type="entry name" value="Rad50/SbcC_AAA"/>
</dbReference>
<evidence type="ECO:0000256" key="1">
    <source>
        <dbReference type="ARBA" id="ARBA00022801"/>
    </source>
</evidence>
<keyword evidence="4" id="KW-0540">Nuclease</keyword>
<comment type="caution">
    <text evidence="4">The sequence shown here is derived from an EMBL/GenBank/DDBJ whole genome shotgun (WGS) entry which is preliminary data.</text>
</comment>
<dbReference type="eggNOG" id="COG0419">
    <property type="taxonomic scope" value="Bacteria"/>
</dbReference>
<protein>
    <submittedName>
        <fullName evidence="4">Exonuclease SbcCD, D subunit</fullName>
    </submittedName>
</protein>
<reference evidence="4 5" key="1">
    <citation type="journal article" date="2014" name="Genome Announc.">
        <title>Draft genome sequences of the altered schaedler flora, a defined bacterial community from gnotobiotic mice.</title>
        <authorList>
            <person name="Wannemuehler M.J."/>
            <person name="Overstreet A.M."/>
            <person name="Ward D.V."/>
            <person name="Phillips G.J."/>
        </authorList>
    </citation>
    <scope>NUCLEOTIDE SEQUENCE [LARGE SCALE GENOMIC DNA]</scope>
    <source>
        <strain evidence="4 5">ASF492</strain>
    </source>
</reference>
<organism evidence="4 5">
    <name type="scientific">Eubacterium plexicaudatum ASF492</name>
    <dbReference type="NCBI Taxonomy" id="1235802"/>
    <lineage>
        <taxon>Bacteria</taxon>
        <taxon>Bacillati</taxon>
        <taxon>Bacillota</taxon>
        <taxon>Clostridia</taxon>
        <taxon>Eubacteriales</taxon>
        <taxon>Eubacteriaceae</taxon>
        <taxon>Eubacterium</taxon>
    </lineage>
</organism>
<dbReference type="Pfam" id="PF13476">
    <property type="entry name" value="AAA_23"/>
    <property type="match status" value="1"/>
</dbReference>
<dbReference type="GO" id="GO:0016887">
    <property type="term" value="F:ATP hydrolysis activity"/>
    <property type="evidence" value="ECO:0007669"/>
    <property type="project" value="InterPro"/>
</dbReference>
<feature type="domain" description="Rad50/SbcC-type AAA" evidence="3">
    <location>
        <begin position="427"/>
        <end position="592"/>
    </location>
</feature>
<dbReference type="InterPro" id="IPR041796">
    <property type="entry name" value="Mre11_N"/>
</dbReference>
<name>N1ZT12_9FIRM</name>
<dbReference type="GO" id="GO:0006302">
    <property type="term" value="P:double-strand break repair"/>
    <property type="evidence" value="ECO:0007669"/>
    <property type="project" value="InterPro"/>
</dbReference>
<keyword evidence="4" id="KW-0269">Exonuclease</keyword>
<dbReference type="PATRIC" id="fig|1235802.3.peg.6017"/>
<dbReference type="HOGENOM" id="CLU_438534_0_0_9"/>
<evidence type="ECO:0000259" key="2">
    <source>
        <dbReference type="Pfam" id="PF00149"/>
    </source>
</evidence>
<dbReference type="PANTHER" id="PTHR30337">
    <property type="entry name" value="COMPONENT OF ATP-DEPENDENT DSDNA EXONUCLEASE"/>
    <property type="match status" value="1"/>
</dbReference>
<sequence>MKIFHSGDWHIGNFKGPEKDGVNLRSLDTKRCLETLAERAEQEKPELVLVPGDVFHTGKTWSDRCCDEVITAIEIISRLAAAAGQVVIMRGTPNHDGEGQFKVLLTHFRDFENVHIVVNPEVIQTKYADIAVLPGFDRGIYRAKFPWLGKEEENEIFSQELGKIVLGLRAQCRPDRPAILMAHYTVPGCNTESGQSQLLTQFEPVVPPESLDAAAYDLVALGHIHRPQLVSGFENVYYSGSINANNFNDEGQERGFWIHHFEEGASGRDGMVFINSEFVKTPYREFITLHFTDADVEDVIHNRLDEAAMNHWRFNGDVSGKIVRILYECSAEQKKAFHTAMLEKTLYEDGAFWVAGINPEKIGASADRTDLSQETDPEANLRLYLQEKGMEETDIERLLLKSGPIIAEAMASETGAAFSGVFVPIEIEVENYRAYEKEKFSFEDIQFCTINGPNGAGKSSLFMDAIIDCIYEEPREGKSKSVKVPWLRNGDKVRSGYIAFTFSIGDKTYRIFRSRTKSGKPTLNIAELVDGEWENRSCERADDTQKVIDQLIGVDSMAVKSCAVIMQDQYGMFLQAKSEERMAVLSNLLGLEIYGRMEKVAKDMGSEYKRMIDGKKTCHRGAV</sequence>
<dbReference type="Pfam" id="PF00149">
    <property type="entry name" value="Metallophos"/>
    <property type="match status" value="1"/>
</dbReference>
<dbReference type="EMBL" id="AQFT01000178">
    <property type="protein sequence ID" value="EMZ19061.1"/>
    <property type="molecule type" value="Genomic_DNA"/>
</dbReference>
<dbReference type="GO" id="GO:0004527">
    <property type="term" value="F:exonuclease activity"/>
    <property type="evidence" value="ECO:0007669"/>
    <property type="project" value="UniProtKB-KW"/>
</dbReference>
<accession>N1ZT12</accession>
<dbReference type="STRING" id="1235802.C823_05696"/>
<gene>
    <name evidence="4" type="ORF">C823_05696</name>
</gene>
<evidence type="ECO:0000313" key="5">
    <source>
        <dbReference type="Proteomes" id="UP000012589"/>
    </source>
</evidence>
<dbReference type="InterPro" id="IPR050535">
    <property type="entry name" value="DNA_Repair-Maintenance_Comp"/>
</dbReference>
<dbReference type="InterPro" id="IPR004843">
    <property type="entry name" value="Calcineurin-like_PHP"/>
</dbReference>